<dbReference type="PANTHER" id="PTHR21393">
    <property type="entry name" value="MITOCHONDRIAL 28S RIBOSOMAL PROTEIN S27"/>
    <property type="match status" value="1"/>
</dbReference>
<accession>A0A0N4V7M6</accession>
<reference evidence="2 3" key="2">
    <citation type="submission" date="2018-10" db="EMBL/GenBank/DDBJ databases">
        <authorList>
            <consortium name="Pathogen Informatics"/>
        </authorList>
    </citation>
    <scope>NUCLEOTIDE SEQUENCE [LARGE SCALE GENOMIC DNA]</scope>
</reference>
<reference evidence="4" key="1">
    <citation type="submission" date="2016-04" db="UniProtKB">
        <authorList>
            <consortium name="WormBaseParasite"/>
        </authorList>
    </citation>
    <scope>IDENTIFICATION</scope>
</reference>
<name>A0A0N4V7M6_ENTVE</name>
<evidence type="ECO:0000313" key="4">
    <source>
        <dbReference type="WBParaSite" id="EVEC_0000629501-mRNA-1"/>
    </source>
</evidence>
<evidence type="ECO:0000313" key="3">
    <source>
        <dbReference type="Proteomes" id="UP000274131"/>
    </source>
</evidence>
<gene>
    <name evidence="2" type="ORF">EVEC_LOCUS5906</name>
</gene>
<dbReference type="Proteomes" id="UP000274131">
    <property type="component" value="Unassembled WGS sequence"/>
</dbReference>
<dbReference type="GO" id="GO:0005739">
    <property type="term" value="C:mitochondrion"/>
    <property type="evidence" value="ECO:0007669"/>
    <property type="project" value="UniProtKB-SubCell"/>
</dbReference>
<comment type="subcellular location">
    <subcellularLocation>
        <location evidence="1">Mitochondrion</location>
    </subcellularLocation>
</comment>
<dbReference type="STRING" id="51028.A0A0N4V7M6"/>
<evidence type="ECO:0000256" key="1">
    <source>
        <dbReference type="ARBA" id="ARBA00004173"/>
    </source>
</evidence>
<dbReference type="PANTHER" id="PTHR21393:SF0">
    <property type="entry name" value="SMALL RIBOSOMAL SUBUNIT PROTEIN MS27"/>
    <property type="match status" value="1"/>
</dbReference>
<dbReference type="EMBL" id="UXUI01008308">
    <property type="protein sequence ID" value="VDD91155.1"/>
    <property type="molecule type" value="Genomic_DNA"/>
</dbReference>
<proteinExistence type="predicted"/>
<dbReference type="InterPro" id="IPR019266">
    <property type="entry name" value="Ribosomal_mS27"/>
</dbReference>
<dbReference type="OrthoDB" id="19830at2759"/>
<dbReference type="WBParaSite" id="EVEC_0000629501-mRNA-1">
    <property type="protein sequence ID" value="EVEC_0000629501-mRNA-1"/>
    <property type="gene ID" value="EVEC_0000629501"/>
</dbReference>
<dbReference type="AlphaFoldDB" id="A0A0N4V7M6"/>
<sequence>MYGRRLPLHLLRNPIALLSEARRGVLSASFSMNDEWKQSQSVIEEFTRGREYEWIAAVHKKFTSSVIPSAVDVDIAVCGATEKDQMNDIIDILYCLRHSQNAADALPSTEYAAIRYLLDRCSLDVLSNIAHDQGSEPYVYEIWDVREYLFLKLHFVYALKICYYLCSLLINNYNHFSLQVNYGVFFNVHSACLAIDRFLTSGNFRGAAAVASLITKQELFDSKLLNFLALYSGLKWTELTAEEKLVSLVDKVGIEEKVADDNDDEMVMRLFKVPYLKNRHFDDHFDLINENALMGKTLLWTIKHFNVSPTLKKNIVFVGAVHFGDLMKACGILEEGDIMPSALMACRSLLTVKDFEMTDDSLTVILISVSSLALMVFCYEKKLVNKLRKICEYMLLVFIGCCLSQYL</sequence>
<protein>
    <submittedName>
        <fullName evidence="2 4">Uncharacterized protein</fullName>
    </submittedName>
</protein>
<dbReference type="InterPro" id="IPR034913">
    <property type="entry name" value="mS27/PTCD2"/>
</dbReference>
<keyword evidence="3" id="KW-1185">Reference proteome</keyword>
<evidence type="ECO:0000313" key="2">
    <source>
        <dbReference type="EMBL" id="VDD91155.1"/>
    </source>
</evidence>
<dbReference type="Pfam" id="PF10037">
    <property type="entry name" value="MRP-S27"/>
    <property type="match status" value="2"/>
</dbReference>
<organism evidence="4">
    <name type="scientific">Enterobius vermicularis</name>
    <name type="common">Human pinworm</name>
    <dbReference type="NCBI Taxonomy" id="51028"/>
    <lineage>
        <taxon>Eukaryota</taxon>
        <taxon>Metazoa</taxon>
        <taxon>Ecdysozoa</taxon>
        <taxon>Nematoda</taxon>
        <taxon>Chromadorea</taxon>
        <taxon>Rhabditida</taxon>
        <taxon>Spirurina</taxon>
        <taxon>Oxyuridomorpha</taxon>
        <taxon>Oxyuroidea</taxon>
        <taxon>Oxyuridae</taxon>
        <taxon>Enterobius</taxon>
    </lineage>
</organism>